<proteinExistence type="predicted"/>
<protein>
    <submittedName>
        <fullName evidence="2">Uncharacterized protein</fullName>
    </submittedName>
</protein>
<dbReference type="RefSeq" id="XP_067752580.1">
    <property type="nucleotide sequence ID" value="XM_067896423.1"/>
</dbReference>
<organism evidence="2 3">
    <name type="scientific">Porcisia hertigi</name>
    <dbReference type="NCBI Taxonomy" id="2761500"/>
    <lineage>
        <taxon>Eukaryota</taxon>
        <taxon>Discoba</taxon>
        <taxon>Euglenozoa</taxon>
        <taxon>Kinetoplastea</taxon>
        <taxon>Metakinetoplastina</taxon>
        <taxon>Trypanosomatida</taxon>
        <taxon>Trypanosomatidae</taxon>
        <taxon>Leishmaniinae</taxon>
        <taxon>Porcisia</taxon>
    </lineage>
</organism>
<keyword evidence="1" id="KW-0812">Transmembrane</keyword>
<keyword evidence="1" id="KW-1133">Transmembrane helix</keyword>
<comment type="caution">
    <text evidence="2">The sequence shown here is derived from an EMBL/GenBank/DDBJ whole genome shotgun (WGS) entry which is preliminary data.</text>
</comment>
<gene>
    <name evidence="2" type="ORF">JKF63_00371</name>
</gene>
<dbReference type="GeneID" id="94286500"/>
<feature type="transmembrane region" description="Helical" evidence="1">
    <location>
        <begin position="69"/>
        <end position="92"/>
    </location>
</feature>
<sequence>MSVDIEINCNHGTWNAHTNTCDCEPGWSNDWLFQDALSGKAAFCNSLGSLPPDLSIKYKATRTVPDRTIVLIIFSLSGGLILLSLLFLYCCYKHKWLCLKKEERCAKHSTSPAAQEQVRFEGQLRLYQMQDEAARQQLRAAQLEMELRNQVMMNRIMSMSSMAAAPRYQVPEPSRYQPWNRPEVLPHQPCEEPRRCDVNYGGNVLANNLSPPVSQEPFAQRLE</sequence>
<evidence type="ECO:0000256" key="1">
    <source>
        <dbReference type="SAM" id="Phobius"/>
    </source>
</evidence>
<keyword evidence="1" id="KW-0472">Membrane</keyword>
<name>A0A836KY99_9TRYP</name>
<evidence type="ECO:0000313" key="3">
    <source>
        <dbReference type="Proteomes" id="UP000674318"/>
    </source>
</evidence>
<dbReference type="OrthoDB" id="265403at2759"/>
<dbReference type="EMBL" id="JAFJZO010000036">
    <property type="protein sequence ID" value="KAG5490252.1"/>
    <property type="molecule type" value="Genomic_DNA"/>
</dbReference>
<accession>A0A836KY99</accession>
<dbReference type="AlphaFoldDB" id="A0A836KY99"/>
<evidence type="ECO:0000313" key="2">
    <source>
        <dbReference type="EMBL" id="KAG5490252.1"/>
    </source>
</evidence>
<reference evidence="2 3" key="1">
    <citation type="submission" date="2021-02" db="EMBL/GenBank/DDBJ databases">
        <title>Porcisia hertigi Genome sequencing and assembly.</title>
        <authorList>
            <person name="Almutairi H."/>
            <person name="Gatherer D."/>
        </authorList>
    </citation>
    <scope>NUCLEOTIDE SEQUENCE [LARGE SCALE GENOMIC DNA]</scope>
    <source>
        <strain evidence="2 3">C119</strain>
    </source>
</reference>
<dbReference type="KEGG" id="phet:94286500"/>
<dbReference type="Proteomes" id="UP000674318">
    <property type="component" value="Unassembled WGS sequence"/>
</dbReference>
<keyword evidence="3" id="KW-1185">Reference proteome</keyword>